<accession>A0A0P7BAL1</accession>
<protein>
    <submittedName>
        <fullName evidence="2">Periplasmic protein, FlgD ig superfamily</fullName>
    </submittedName>
</protein>
<evidence type="ECO:0000256" key="1">
    <source>
        <dbReference type="SAM" id="SignalP"/>
    </source>
</evidence>
<dbReference type="AlphaFoldDB" id="A0A0P7BAL1"/>
<dbReference type="Pfam" id="PF10029">
    <property type="entry name" value="DUF2271"/>
    <property type="match status" value="1"/>
</dbReference>
<dbReference type="PATRIC" id="fig|1605367.3.peg.7"/>
<evidence type="ECO:0000313" key="3">
    <source>
        <dbReference type="Proteomes" id="UP000050454"/>
    </source>
</evidence>
<dbReference type="EMBL" id="LGTQ01000010">
    <property type="protein sequence ID" value="KPM47442.1"/>
    <property type="molecule type" value="Genomic_DNA"/>
</dbReference>
<dbReference type="Proteomes" id="UP000050454">
    <property type="component" value="Unassembled WGS sequence"/>
</dbReference>
<dbReference type="RefSeq" id="WP_055148953.1">
    <property type="nucleotide sequence ID" value="NZ_JXSZ01000010.1"/>
</dbReference>
<organism evidence="2 3">
    <name type="scientific">Jiulongibacter sediminis</name>
    <dbReference type="NCBI Taxonomy" id="1605367"/>
    <lineage>
        <taxon>Bacteria</taxon>
        <taxon>Pseudomonadati</taxon>
        <taxon>Bacteroidota</taxon>
        <taxon>Cytophagia</taxon>
        <taxon>Cytophagales</taxon>
        <taxon>Leadbetterellaceae</taxon>
        <taxon>Jiulongibacter</taxon>
    </lineage>
</organism>
<feature type="signal peptide" evidence="1">
    <location>
        <begin position="1"/>
        <end position="23"/>
    </location>
</feature>
<keyword evidence="3" id="KW-1185">Reference proteome</keyword>
<feature type="chain" id="PRO_5006135573" evidence="1">
    <location>
        <begin position="24"/>
        <end position="159"/>
    </location>
</feature>
<dbReference type="STRING" id="1605367.AFM12_13075"/>
<evidence type="ECO:0000313" key="2">
    <source>
        <dbReference type="EMBL" id="KPM47442.1"/>
    </source>
</evidence>
<keyword evidence="1" id="KW-0732">Signal</keyword>
<reference evidence="2 3" key="1">
    <citation type="submission" date="2015-07" db="EMBL/GenBank/DDBJ databases">
        <title>The draft genome sequence of Leadbetterella sp. JN14-9.</title>
        <authorList>
            <person name="Liu Y."/>
            <person name="Du J."/>
            <person name="Shao Z."/>
        </authorList>
    </citation>
    <scope>NUCLEOTIDE SEQUENCE [LARGE SCALE GENOMIC DNA]</scope>
    <source>
        <strain evidence="2 3">JN14-9</strain>
    </source>
</reference>
<name>A0A0P7BAL1_9BACT</name>
<sequence length="159" mass="17984">MMKLKILALLGFLTFSGFTSKPADVNFKCLVQLTNYSGEGAYVAVSLLDATGKYQKTLYIFGKEKRWYDDLTSWWKFYSAKHESVDAISGASITPGSRKVFSFSLDDAYFNKGYKLRFETAVENQDYKEKDLEFEFSSANVGKSLNGTGYIRYVKLIGS</sequence>
<gene>
    <name evidence="2" type="ORF">AFM12_13075</name>
</gene>
<dbReference type="InterPro" id="IPR014469">
    <property type="entry name" value="DUF2271"/>
</dbReference>
<dbReference type="OrthoDB" id="1430845at2"/>
<comment type="caution">
    <text evidence="2">The sequence shown here is derived from an EMBL/GenBank/DDBJ whole genome shotgun (WGS) entry which is preliminary data.</text>
</comment>
<proteinExistence type="predicted"/>